<dbReference type="EMBL" id="JBBMFV010000004">
    <property type="protein sequence ID" value="MEO3941383.1"/>
    <property type="molecule type" value="Genomic_DNA"/>
</dbReference>
<dbReference type="InterPro" id="IPR037294">
    <property type="entry name" value="ABC_BtuC-like"/>
</dbReference>
<feature type="compositionally biased region" description="Gly residues" evidence="8">
    <location>
        <begin position="24"/>
        <end position="36"/>
    </location>
</feature>
<sequence length="375" mass="37494">MKMSTTTALQGRGSGTLVPAVPGGTPGASAFGGGTGTRRSEGNRSAGKRTAWLLVAVVVLAAVSAASLAVGARGLPLNTVWEALTNFNPADGNHAVVIARIPRTILGLLAGAALGLAGAAMQGVARNPLADPGILGLNAGAALAVVVGIYVFGIGSLTGYIWFAFIGAAVAAVVVYAVASLGRDGATPVKLALAGAALSAGLVSLTNVILVSSQDTLDRFRFWQVGSIGGRDWSVLLPALPFLAVGAIIVLGGGRILNSLALGDDIARGLGQNVVLARAITALGIVLLCGSATALAGPIGFVGLVVPHAVRLLTGPDYRWILPFSVVSAPILLITADVIGRVILLPGEVPAGIMTAIVGAPVFVWLIRRGKGAGL</sequence>
<name>A0ABV0GSI3_PAENI</name>
<dbReference type="RefSeq" id="WP_347782452.1">
    <property type="nucleotide sequence ID" value="NZ_JBBMFV010000004.1"/>
</dbReference>
<evidence type="ECO:0000256" key="8">
    <source>
        <dbReference type="SAM" id="MobiDB-lite"/>
    </source>
</evidence>
<feature type="transmembrane region" description="Helical" evidence="9">
    <location>
        <begin position="51"/>
        <end position="72"/>
    </location>
</feature>
<dbReference type="Pfam" id="PF01032">
    <property type="entry name" value="FecCD"/>
    <property type="match status" value="1"/>
</dbReference>
<dbReference type="Proteomes" id="UP001448614">
    <property type="component" value="Unassembled WGS sequence"/>
</dbReference>
<keyword evidence="4" id="KW-1003">Cell membrane</keyword>
<keyword evidence="5 9" id="KW-0812">Transmembrane</keyword>
<comment type="similarity">
    <text evidence="2">Belongs to the binding-protein-dependent transport system permease family. FecCD subfamily.</text>
</comment>
<feature type="transmembrane region" description="Helical" evidence="9">
    <location>
        <begin position="160"/>
        <end position="179"/>
    </location>
</feature>
<evidence type="ECO:0000256" key="7">
    <source>
        <dbReference type="ARBA" id="ARBA00023136"/>
    </source>
</evidence>
<evidence type="ECO:0000256" key="5">
    <source>
        <dbReference type="ARBA" id="ARBA00022692"/>
    </source>
</evidence>
<evidence type="ECO:0000256" key="9">
    <source>
        <dbReference type="SAM" id="Phobius"/>
    </source>
</evidence>
<feature type="transmembrane region" description="Helical" evidence="9">
    <location>
        <begin position="275"/>
        <end position="300"/>
    </location>
</feature>
<gene>
    <name evidence="10" type="ORF">V3C41_09905</name>
</gene>
<feature type="transmembrane region" description="Helical" evidence="9">
    <location>
        <begin position="191"/>
        <end position="213"/>
    </location>
</feature>
<keyword evidence="7 9" id="KW-0472">Membrane</keyword>
<feature type="transmembrane region" description="Helical" evidence="9">
    <location>
        <begin position="320"/>
        <end position="339"/>
    </location>
</feature>
<evidence type="ECO:0000256" key="4">
    <source>
        <dbReference type="ARBA" id="ARBA00022475"/>
    </source>
</evidence>
<comment type="subcellular location">
    <subcellularLocation>
        <location evidence="1">Cell membrane</location>
        <topology evidence="1">Multi-pass membrane protein</topology>
    </subcellularLocation>
</comment>
<evidence type="ECO:0000256" key="3">
    <source>
        <dbReference type="ARBA" id="ARBA00022448"/>
    </source>
</evidence>
<dbReference type="Gene3D" id="1.10.3470.10">
    <property type="entry name" value="ABC transporter involved in vitamin B12 uptake, BtuC"/>
    <property type="match status" value="1"/>
</dbReference>
<proteinExistence type="inferred from homology"/>
<organism evidence="10 11">
    <name type="scientific">Paenarthrobacter nicotinovorans</name>
    <name type="common">Arthrobacter nicotinovorans</name>
    <dbReference type="NCBI Taxonomy" id="29320"/>
    <lineage>
        <taxon>Bacteria</taxon>
        <taxon>Bacillati</taxon>
        <taxon>Actinomycetota</taxon>
        <taxon>Actinomycetes</taxon>
        <taxon>Micrococcales</taxon>
        <taxon>Micrococcaceae</taxon>
        <taxon>Paenarthrobacter</taxon>
    </lineage>
</organism>
<evidence type="ECO:0000256" key="2">
    <source>
        <dbReference type="ARBA" id="ARBA00007935"/>
    </source>
</evidence>
<keyword evidence="6 9" id="KW-1133">Transmembrane helix</keyword>
<evidence type="ECO:0000256" key="6">
    <source>
        <dbReference type="ARBA" id="ARBA00022989"/>
    </source>
</evidence>
<feature type="transmembrane region" description="Helical" evidence="9">
    <location>
        <begin position="233"/>
        <end position="254"/>
    </location>
</feature>
<accession>A0ABV0GSI3</accession>
<keyword evidence="11" id="KW-1185">Reference proteome</keyword>
<feature type="transmembrane region" description="Helical" evidence="9">
    <location>
        <begin position="351"/>
        <end position="368"/>
    </location>
</feature>
<dbReference type="SUPFAM" id="SSF81345">
    <property type="entry name" value="ABC transporter involved in vitamin B12 uptake, BtuC"/>
    <property type="match status" value="1"/>
</dbReference>
<evidence type="ECO:0000313" key="10">
    <source>
        <dbReference type="EMBL" id="MEO3941383.1"/>
    </source>
</evidence>
<feature type="transmembrane region" description="Helical" evidence="9">
    <location>
        <begin position="101"/>
        <end position="121"/>
    </location>
</feature>
<reference evidence="10 11" key="1">
    <citation type="journal article" date="2024" name="Appl. Microbiol. Biotechnol.">
        <title>Biosynthetic gene clusters with biotechnological applications in novel Antarctic isolates from Actinomycetota.</title>
        <authorList>
            <person name="Bruna P."/>
            <person name="Nunez-Montero K."/>
            <person name="Contreras M.J."/>
            <person name="Leal K."/>
            <person name="Garcia M."/>
            <person name="Abanto M."/>
            <person name="Barrientos L."/>
        </authorList>
    </citation>
    <scope>NUCLEOTIDE SEQUENCE [LARGE SCALE GENOMIC DNA]</scope>
    <source>
        <strain evidence="10 11">Se16.17</strain>
    </source>
</reference>
<evidence type="ECO:0000313" key="11">
    <source>
        <dbReference type="Proteomes" id="UP001448614"/>
    </source>
</evidence>
<dbReference type="PANTHER" id="PTHR30472">
    <property type="entry name" value="FERRIC ENTEROBACTIN TRANSPORT SYSTEM PERMEASE PROTEIN"/>
    <property type="match status" value="1"/>
</dbReference>
<keyword evidence="3" id="KW-0813">Transport</keyword>
<dbReference type="PANTHER" id="PTHR30472:SF1">
    <property type="entry name" value="FE(3+) DICITRATE TRANSPORT SYSTEM PERMEASE PROTEIN FECC-RELATED"/>
    <property type="match status" value="1"/>
</dbReference>
<dbReference type="InterPro" id="IPR000522">
    <property type="entry name" value="ABC_transptr_permease_BtuC"/>
</dbReference>
<evidence type="ECO:0000256" key="1">
    <source>
        <dbReference type="ARBA" id="ARBA00004651"/>
    </source>
</evidence>
<dbReference type="CDD" id="cd06550">
    <property type="entry name" value="TM_ABC_iron-siderophores_like"/>
    <property type="match status" value="1"/>
</dbReference>
<protein>
    <submittedName>
        <fullName evidence="10">Iron chelate uptake ABC transporter family permease subunit</fullName>
    </submittedName>
</protein>
<feature type="transmembrane region" description="Helical" evidence="9">
    <location>
        <begin position="133"/>
        <end position="154"/>
    </location>
</feature>
<feature type="region of interest" description="Disordered" evidence="8">
    <location>
        <begin position="1"/>
        <end position="44"/>
    </location>
</feature>
<comment type="caution">
    <text evidence="10">The sequence shown here is derived from an EMBL/GenBank/DDBJ whole genome shotgun (WGS) entry which is preliminary data.</text>
</comment>